<evidence type="ECO:0000256" key="5">
    <source>
        <dbReference type="ARBA" id="ARBA00022801"/>
    </source>
</evidence>
<dbReference type="PANTHER" id="PTHR33653">
    <property type="entry name" value="RIBONUCLEASE VAPC2"/>
    <property type="match status" value="1"/>
</dbReference>
<dbReference type="SUPFAM" id="SSF88723">
    <property type="entry name" value="PIN domain-like"/>
    <property type="match status" value="1"/>
</dbReference>
<keyword evidence="9" id="KW-1185">Reference proteome</keyword>
<evidence type="ECO:0000256" key="3">
    <source>
        <dbReference type="ARBA" id="ARBA00022722"/>
    </source>
</evidence>
<dbReference type="Proteomes" id="UP000241118">
    <property type="component" value="Unassembled WGS sequence"/>
</dbReference>
<evidence type="ECO:0000256" key="1">
    <source>
        <dbReference type="ARBA" id="ARBA00001946"/>
    </source>
</evidence>
<dbReference type="RefSeq" id="WP_106620108.1">
    <property type="nucleotide sequence ID" value="NZ_PYAX01000023.1"/>
</dbReference>
<evidence type="ECO:0000313" key="8">
    <source>
        <dbReference type="EMBL" id="PSL50711.1"/>
    </source>
</evidence>
<keyword evidence="5" id="KW-0378">Hydrolase</keyword>
<keyword evidence="6" id="KW-0460">Magnesium</keyword>
<evidence type="ECO:0008006" key="10">
    <source>
        <dbReference type="Google" id="ProtNLM"/>
    </source>
</evidence>
<dbReference type="PANTHER" id="PTHR33653:SF1">
    <property type="entry name" value="RIBONUCLEASE VAPC2"/>
    <property type="match status" value="1"/>
</dbReference>
<dbReference type="InterPro" id="IPR050556">
    <property type="entry name" value="Type_II_TA_system_RNase"/>
</dbReference>
<evidence type="ECO:0000256" key="6">
    <source>
        <dbReference type="ARBA" id="ARBA00022842"/>
    </source>
</evidence>
<evidence type="ECO:0000313" key="9">
    <source>
        <dbReference type="Proteomes" id="UP000241118"/>
    </source>
</evidence>
<dbReference type="OrthoDB" id="3257696at2"/>
<gene>
    <name evidence="8" type="ORF">B0I31_12369</name>
</gene>
<keyword evidence="2" id="KW-1277">Toxin-antitoxin system</keyword>
<dbReference type="GO" id="GO:0016787">
    <property type="term" value="F:hydrolase activity"/>
    <property type="evidence" value="ECO:0007669"/>
    <property type="project" value="UniProtKB-KW"/>
</dbReference>
<comment type="caution">
    <text evidence="8">The sequence shown here is derived from an EMBL/GenBank/DDBJ whole genome shotgun (WGS) entry which is preliminary data.</text>
</comment>
<dbReference type="GO" id="GO:0004518">
    <property type="term" value="F:nuclease activity"/>
    <property type="evidence" value="ECO:0007669"/>
    <property type="project" value="UniProtKB-KW"/>
</dbReference>
<sequence>MADHDLSGVLDTSTYIDLELLDPAVLPAVRELTTITLAELHRGVVVAKDAASRDVRTARLGVAIAGYDALPFDQRASARFGSLVGLMAAANRDPRTRTLDLMIAATASCHELPLYTRNAKDFVGLESLVKIIEV</sequence>
<protein>
    <recommendedName>
        <fullName evidence="10">PIN domain-containing protein</fullName>
    </recommendedName>
</protein>
<keyword evidence="4" id="KW-0479">Metal-binding</keyword>
<evidence type="ECO:0000256" key="2">
    <source>
        <dbReference type="ARBA" id="ARBA00022649"/>
    </source>
</evidence>
<evidence type="ECO:0000256" key="4">
    <source>
        <dbReference type="ARBA" id="ARBA00022723"/>
    </source>
</evidence>
<dbReference type="InterPro" id="IPR029060">
    <property type="entry name" value="PIN-like_dom_sf"/>
</dbReference>
<accession>A0A2P8HWU5</accession>
<dbReference type="GO" id="GO:0046872">
    <property type="term" value="F:metal ion binding"/>
    <property type="evidence" value="ECO:0007669"/>
    <property type="project" value="UniProtKB-KW"/>
</dbReference>
<reference evidence="8 9" key="1">
    <citation type="submission" date="2018-03" db="EMBL/GenBank/DDBJ databases">
        <title>Genomic Encyclopedia of Type Strains, Phase III (KMG-III): the genomes of soil and plant-associated and newly described type strains.</title>
        <authorList>
            <person name="Whitman W."/>
        </authorList>
    </citation>
    <scope>NUCLEOTIDE SEQUENCE [LARGE SCALE GENOMIC DNA]</scope>
    <source>
        <strain evidence="8 9">CGMCC 4.7097</strain>
    </source>
</reference>
<organism evidence="8 9">
    <name type="scientific">Saccharothrix carnea</name>
    <dbReference type="NCBI Taxonomy" id="1280637"/>
    <lineage>
        <taxon>Bacteria</taxon>
        <taxon>Bacillati</taxon>
        <taxon>Actinomycetota</taxon>
        <taxon>Actinomycetes</taxon>
        <taxon>Pseudonocardiales</taxon>
        <taxon>Pseudonocardiaceae</taxon>
        <taxon>Saccharothrix</taxon>
    </lineage>
</organism>
<evidence type="ECO:0000256" key="7">
    <source>
        <dbReference type="ARBA" id="ARBA00038093"/>
    </source>
</evidence>
<dbReference type="EMBL" id="PYAX01000023">
    <property type="protein sequence ID" value="PSL50711.1"/>
    <property type="molecule type" value="Genomic_DNA"/>
</dbReference>
<keyword evidence="3" id="KW-0540">Nuclease</keyword>
<proteinExistence type="inferred from homology"/>
<dbReference type="AlphaFoldDB" id="A0A2P8HWU5"/>
<comment type="similarity">
    <text evidence="7">Belongs to the PINc/VapC protein family.</text>
</comment>
<comment type="cofactor">
    <cofactor evidence="1">
        <name>Mg(2+)</name>
        <dbReference type="ChEBI" id="CHEBI:18420"/>
    </cofactor>
</comment>
<dbReference type="Gene3D" id="3.40.50.1010">
    <property type="entry name" value="5'-nuclease"/>
    <property type="match status" value="1"/>
</dbReference>
<name>A0A2P8HWU5_SACCR</name>